<accession>A0A222FHT2</accession>
<dbReference type="Pfam" id="PF12146">
    <property type="entry name" value="Hydrolase_4"/>
    <property type="match status" value="1"/>
</dbReference>
<gene>
    <name evidence="3" type="ORF">CHH28_07605</name>
</gene>
<keyword evidence="1" id="KW-0472">Membrane</keyword>
<dbReference type="PIRSF" id="PIRSF037442">
    <property type="entry name" value="UCP037442_abhydr"/>
    <property type="match status" value="1"/>
</dbReference>
<dbReference type="EMBL" id="CP022530">
    <property type="protein sequence ID" value="ASP38548.1"/>
    <property type="molecule type" value="Genomic_DNA"/>
</dbReference>
<keyword evidence="4" id="KW-1185">Reference proteome</keyword>
<evidence type="ECO:0000259" key="2">
    <source>
        <dbReference type="Pfam" id="PF12146"/>
    </source>
</evidence>
<evidence type="ECO:0000313" key="3">
    <source>
        <dbReference type="EMBL" id="ASP38548.1"/>
    </source>
</evidence>
<protein>
    <submittedName>
        <fullName evidence="3">Alpha/beta hydrolase</fullName>
    </submittedName>
</protein>
<keyword evidence="1" id="KW-0812">Transmembrane</keyword>
<dbReference type="AlphaFoldDB" id="A0A222FHT2"/>
<dbReference type="SUPFAM" id="SSF53474">
    <property type="entry name" value="alpha/beta-Hydrolases"/>
    <property type="match status" value="1"/>
</dbReference>
<dbReference type="GO" id="GO:0016787">
    <property type="term" value="F:hydrolase activity"/>
    <property type="evidence" value="ECO:0007669"/>
    <property type="project" value="UniProtKB-KW"/>
</dbReference>
<dbReference type="Gene3D" id="3.40.50.1820">
    <property type="entry name" value="alpha/beta hydrolase"/>
    <property type="match status" value="1"/>
</dbReference>
<organism evidence="3 4">
    <name type="scientific">Bacterioplanes sanyensis</name>
    <dbReference type="NCBI Taxonomy" id="1249553"/>
    <lineage>
        <taxon>Bacteria</taxon>
        <taxon>Pseudomonadati</taxon>
        <taxon>Pseudomonadota</taxon>
        <taxon>Gammaproteobacteria</taxon>
        <taxon>Oceanospirillales</taxon>
        <taxon>Oceanospirillaceae</taxon>
        <taxon>Bacterioplanes</taxon>
    </lineage>
</organism>
<dbReference type="Proteomes" id="UP000202440">
    <property type="component" value="Chromosome"/>
</dbReference>
<feature type="transmembrane region" description="Helical" evidence="1">
    <location>
        <begin position="150"/>
        <end position="169"/>
    </location>
</feature>
<dbReference type="RefSeq" id="WP_094059738.1">
    <property type="nucleotide sequence ID" value="NZ_CP022530.1"/>
</dbReference>
<reference evidence="3 4" key="1">
    <citation type="submission" date="2017-07" db="EMBL/GenBank/DDBJ databases">
        <title>Annotated genome sequence of Bacterioplanes sanyensis isolated from Red Sea.</title>
        <authorList>
            <person name="Rehman Z.U."/>
        </authorList>
    </citation>
    <scope>NUCLEOTIDE SEQUENCE [LARGE SCALE GENOMIC DNA]</scope>
    <source>
        <strain evidence="3 4">NV9</strain>
    </source>
</reference>
<keyword evidence="3" id="KW-0378">Hydrolase</keyword>
<name>A0A222FHT2_9GAMM</name>
<sequence length="284" mass="32452">MKEKIDIATAGGHSIVAHVFATQKTARGVCIIAPATGVGQYLYDDFALWLTKQGYHVITFDYNGMGLSVDGHVKHCRSDKLGWAKYDCSAVIDYAQQHFPQQKLIWFGHSVGGHMLGMMENSYTNRLDKIITVASGTGTWWYNSAPTKRIVWLVWYFLVPLTVPLLGYFPGKKLKVMCDLPKDVMLQWRRWCLNEDYAVGHEGDWLRERFAGVKTPMTILSFSDDEMMSPKSISDLHKFFSGAPQSAVTVHPHDVNQKAIRHIGWHRERYRELWDKFILSELPG</sequence>
<feature type="domain" description="Serine aminopeptidase S33" evidence="2">
    <location>
        <begin position="26"/>
        <end position="250"/>
    </location>
</feature>
<dbReference type="InterPro" id="IPR017208">
    <property type="entry name" value="UCP037442_abhydr"/>
</dbReference>
<dbReference type="OrthoDB" id="9785076at2"/>
<keyword evidence="1" id="KW-1133">Transmembrane helix</keyword>
<dbReference type="InterPro" id="IPR029058">
    <property type="entry name" value="AB_hydrolase_fold"/>
</dbReference>
<evidence type="ECO:0000313" key="4">
    <source>
        <dbReference type="Proteomes" id="UP000202440"/>
    </source>
</evidence>
<evidence type="ECO:0000256" key="1">
    <source>
        <dbReference type="SAM" id="Phobius"/>
    </source>
</evidence>
<dbReference type="KEGG" id="bsan:CHH28_07605"/>
<proteinExistence type="predicted"/>
<dbReference type="InterPro" id="IPR022742">
    <property type="entry name" value="Hydrolase_4"/>
</dbReference>